<dbReference type="Proteomes" id="UP000626109">
    <property type="component" value="Unassembled WGS sequence"/>
</dbReference>
<dbReference type="AlphaFoldDB" id="A0A813L264"/>
<evidence type="ECO:0000256" key="1">
    <source>
        <dbReference type="SAM" id="MobiDB-lite"/>
    </source>
</evidence>
<comment type="caution">
    <text evidence="3">The sequence shown here is derived from an EMBL/GenBank/DDBJ whole genome shotgun (WGS) entry which is preliminary data.</text>
</comment>
<accession>A0A813L264</accession>
<sequence length="369" mass="37967">DLEPLPRINLETCVEATATEDLGVCATKIEITFDRPGSLGIEFCELKSPFLVQEVHSHGLAYGQDLQKGDLLLTAGGQAVDGLPWDTLVGILTQRPVSVTFKREPARGTTDHAGSAAALLTGFTSNLWQLGGTVAQQGLDIGSKVSSVGLDLGVKGLDFGNVGFDLGGKVTSSFVGGLVGSVQDTSGGEASPDTSTLALDVASPSTDDDTVMVEAASASVISLGEESPVGGGMVANGHGSSNGHGQAEAEGPSHREVAAEARAKASEDRAREAESRVAAIEERLRTAEAAAAQAGPKEEQAAQAEQAAREAQAARDVSDAQAKACEDRAREAESRVAAIEERLRTAEAAAAQAGPKEEQATQVEQAARE</sequence>
<feature type="compositionally biased region" description="Basic and acidic residues" evidence="1">
    <location>
        <begin position="312"/>
        <end position="345"/>
    </location>
</feature>
<feature type="compositionally biased region" description="Low complexity" evidence="1">
    <location>
        <begin position="287"/>
        <end position="311"/>
    </location>
</feature>
<dbReference type="Gene3D" id="2.30.42.10">
    <property type="match status" value="1"/>
</dbReference>
<feature type="compositionally biased region" description="Basic and acidic residues" evidence="1">
    <location>
        <begin position="251"/>
        <end position="286"/>
    </location>
</feature>
<evidence type="ECO:0000313" key="4">
    <source>
        <dbReference type="Proteomes" id="UP000626109"/>
    </source>
</evidence>
<dbReference type="SMART" id="SM00228">
    <property type="entry name" value="PDZ"/>
    <property type="match status" value="1"/>
</dbReference>
<name>A0A813L264_POLGL</name>
<organism evidence="3 4">
    <name type="scientific">Polarella glacialis</name>
    <name type="common">Dinoflagellate</name>
    <dbReference type="NCBI Taxonomy" id="89957"/>
    <lineage>
        <taxon>Eukaryota</taxon>
        <taxon>Sar</taxon>
        <taxon>Alveolata</taxon>
        <taxon>Dinophyceae</taxon>
        <taxon>Suessiales</taxon>
        <taxon>Suessiaceae</taxon>
        <taxon>Polarella</taxon>
    </lineage>
</organism>
<proteinExistence type="predicted"/>
<dbReference type="SUPFAM" id="SSF50156">
    <property type="entry name" value="PDZ domain-like"/>
    <property type="match status" value="1"/>
</dbReference>
<evidence type="ECO:0000259" key="2">
    <source>
        <dbReference type="SMART" id="SM00228"/>
    </source>
</evidence>
<dbReference type="InterPro" id="IPR036034">
    <property type="entry name" value="PDZ_sf"/>
</dbReference>
<evidence type="ECO:0000313" key="3">
    <source>
        <dbReference type="EMBL" id="CAE8720045.1"/>
    </source>
</evidence>
<dbReference type="InterPro" id="IPR001478">
    <property type="entry name" value="PDZ"/>
</dbReference>
<feature type="non-terminal residue" evidence="3">
    <location>
        <position position="1"/>
    </location>
</feature>
<reference evidence="3" key="1">
    <citation type="submission" date="2021-02" db="EMBL/GenBank/DDBJ databases">
        <authorList>
            <person name="Dougan E. K."/>
            <person name="Rhodes N."/>
            <person name="Thang M."/>
            <person name="Chan C."/>
        </authorList>
    </citation>
    <scope>NUCLEOTIDE SEQUENCE</scope>
</reference>
<feature type="non-terminal residue" evidence="3">
    <location>
        <position position="369"/>
    </location>
</feature>
<dbReference type="SUPFAM" id="SSF57997">
    <property type="entry name" value="Tropomyosin"/>
    <property type="match status" value="1"/>
</dbReference>
<feature type="domain" description="PDZ" evidence="2">
    <location>
        <begin position="37"/>
        <end position="105"/>
    </location>
</feature>
<dbReference type="EMBL" id="CAJNNW010033723">
    <property type="protein sequence ID" value="CAE8720045.1"/>
    <property type="molecule type" value="Genomic_DNA"/>
</dbReference>
<feature type="region of interest" description="Disordered" evidence="1">
    <location>
        <begin position="229"/>
        <end position="369"/>
    </location>
</feature>
<gene>
    <name evidence="3" type="ORF">PGLA2088_LOCUS41062</name>
</gene>
<protein>
    <recommendedName>
        <fullName evidence="2">PDZ domain-containing protein</fullName>
    </recommendedName>
</protein>